<gene>
    <name evidence="1" type="ORF">ARMSODRAFT_65177</name>
</gene>
<accession>A0A2H3BJW1</accession>
<dbReference type="EMBL" id="KZ293424">
    <property type="protein sequence ID" value="PBK71145.1"/>
    <property type="molecule type" value="Genomic_DNA"/>
</dbReference>
<organism evidence="1 2">
    <name type="scientific">Armillaria solidipes</name>
    <dbReference type="NCBI Taxonomy" id="1076256"/>
    <lineage>
        <taxon>Eukaryota</taxon>
        <taxon>Fungi</taxon>
        <taxon>Dikarya</taxon>
        <taxon>Basidiomycota</taxon>
        <taxon>Agaricomycotina</taxon>
        <taxon>Agaricomycetes</taxon>
        <taxon>Agaricomycetidae</taxon>
        <taxon>Agaricales</taxon>
        <taxon>Marasmiineae</taxon>
        <taxon>Physalacriaceae</taxon>
        <taxon>Armillaria</taxon>
    </lineage>
</organism>
<evidence type="ECO:0000313" key="2">
    <source>
        <dbReference type="Proteomes" id="UP000218334"/>
    </source>
</evidence>
<dbReference type="AlphaFoldDB" id="A0A2H3BJW1"/>
<evidence type="ECO:0000313" key="1">
    <source>
        <dbReference type="EMBL" id="PBK71145.1"/>
    </source>
</evidence>
<reference evidence="2" key="1">
    <citation type="journal article" date="2017" name="Nat. Ecol. Evol.">
        <title>Genome expansion and lineage-specific genetic innovations in the forest pathogenic fungi Armillaria.</title>
        <authorList>
            <person name="Sipos G."/>
            <person name="Prasanna A.N."/>
            <person name="Walter M.C."/>
            <person name="O'Connor E."/>
            <person name="Balint B."/>
            <person name="Krizsan K."/>
            <person name="Kiss B."/>
            <person name="Hess J."/>
            <person name="Varga T."/>
            <person name="Slot J."/>
            <person name="Riley R."/>
            <person name="Boka B."/>
            <person name="Rigling D."/>
            <person name="Barry K."/>
            <person name="Lee J."/>
            <person name="Mihaltcheva S."/>
            <person name="LaButti K."/>
            <person name="Lipzen A."/>
            <person name="Waldron R."/>
            <person name="Moloney N.M."/>
            <person name="Sperisen C."/>
            <person name="Kredics L."/>
            <person name="Vagvoelgyi C."/>
            <person name="Patrignani A."/>
            <person name="Fitzpatrick D."/>
            <person name="Nagy I."/>
            <person name="Doyle S."/>
            <person name="Anderson J.B."/>
            <person name="Grigoriev I.V."/>
            <person name="Gueldener U."/>
            <person name="Muensterkoetter M."/>
            <person name="Nagy L.G."/>
        </authorList>
    </citation>
    <scope>NUCLEOTIDE SEQUENCE [LARGE SCALE GENOMIC DNA]</scope>
    <source>
        <strain evidence="2">28-4</strain>
    </source>
</reference>
<proteinExistence type="predicted"/>
<name>A0A2H3BJW1_9AGAR</name>
<dbReference type="Proteomes" id="UP000218334">
    <property type="component" value="Unassembled WGS sequence"/>
</dbReference>
<sequence>MPPEVVYHPRTREKELESYFGASEPVDEATRAHHDALIGPVRLVNVDSDRDYSSFVQLIRRILVHLTVSARYSTWTIGSDTMIVSILRRTRKGKVVWKGSVPKV</sequence>
<keyword evidence="2" id="KW-1185">Reference proteome</keyword>
<protein>
    <submittedName>
        <fullName evidence="1">Uncharacterized protein</fullName>
    </submittedName>
</protein>